<dbReference type="EMBL" id="CM020620">
    <property type="protein sequence ID" value="KAK1870236.1"/>
    <property type="molecule type" value="Genomic_DNA"/>
</dbReference>
<name>A0ACC3CJU6_PYRYE</name>
<dbReference type="Proteomes" id="UP000798662">
    <property type="component" value="Chromosome 3"/>
</dbReference>
<sequence length="502" mass="48928">MRRAGGRSSPLHPAVKSQTRSDAGCSAMYQRAPVALGAHPYLSFFSELSHPLPPLVPAPSFFVKPCAVDWVPVKSVAPLLFPRCRPLHTPFRRAPRPPAMGPAASDVPADAPPACPGTTSEAAGTTDACVGCPNATACASGSGSAAAGGGGAPTAEAAALASRMRRVRHKLLVLSGKGGVGKSTLAAQLAMALAAGAAADAPPAAANGAGGVTGGDGGGGLDGGGGGGGDSDSAGADAEEEPLEVGLLDVDICGPSAPHLLGVTAAEVRQTAGGWEPVYAADNLAVMSIGFMLPASDEAIIWRGARKTGLIRQFLRDVAWGELDYLVVDAPPGTSDEHISLVQALMAKPTDVDGGPSSGGVTAAIIVTTPQEVSLLDVRKGISFCTKAGLPVLGVVENMAGFVCPHCAGCTDIFAPSSGGAAALAAATGVPLLGRIPLDPALGAAGERGVSAFAGGKGKSSSPGVAALRSLVGAVKAAVAATEARGVGGGGGGAPAGGAPPG</sequence>
<evidence type="ECO:0000313" key="1">
    <source>
        <dbReference type="EMBL" id="KAK1870236.1"/>
    </source>
</evidence>
<comment type="caution">
    <text evidence="1">The sequence shown here is derived from an EMBL/GenBank/DDBJ whole genome shotgun (WGS) entry which is preliminary data.</text>
</comment>
<accession>A0ACC3CJU6</accession>
<proteinExistence type="predicted"/>
<protein>
    <submittedName>
        <fullName evidence="1">Uncharacterized protein</fullName>
    </submittedName>
</protein>
<evidence type="ECO:0000313" key="2">
    <source>
        <dbReference type="Proteomes" id="UP000798662"/>
    </source>
</evidence>
<keyword evidence="2" id="KW-1185">Reference proteome</keyword>
<reference evidence="1" key="1">
    <citation type="submission" date="2019-11" db="EMBL/GenBank/DDBJ databases">
        <title>Nori genome reveals adaptations in red seaweeds to the harsh intertidal environment.</title>
        <authorList>
            <person name="Wang D."/>
            <person name="Mao Y."/>
        </authorList>
    </citation>
    <scope>NUCLEOTIDE SEQUENCE</scope>
    <source>
        <tissue evidence="1">Gametophyte</tissue>
    </source>
</reference>
<organism evidence="1 2">
    <name type="scientific">Pyropia yezoensis</name>
    <name type="common">Susabi-nori</name>
    <name type="synonym">Porphyra yezoensis</name>
    <dbReference type="NCBI Taxonomy" id="2788"/>
    <lineage>
        <taxon>Eukaryota</taxon>
        <taxon>Rhodophyta</taxon>
        <taxon>Bangiophyceae</taxon>
        <taxon>Bangiales</taxon>
        <taxon>Bangiaceae</taxon>
        <taxon>Pyropia</taxon>
    </lineage>
</organism>
<gene>
    <name evidence="1" type="ORF">I4F81_012698</name>
</gene>